<evidence type="ECO:0000313" key="3">
    <source>
        <dbReference type="EMBL" id="GJN92868.1"/>
    </source>
</evidence>
<feature type="chain" id="PRO_5043338349" description="Ferritin-like domain-containing protein" evidence="2">
    <location>
        <begin position="21"/>
        <end position="544"/>
    </location>
</feature>
<dbReference type="SUPFAM" id="SSF47240">
    <property type="entry name" value="Ferritin-like"/>
    <property type="match status" value="1"/>
</dbReference>
<gene>
    <name evidence="3" type="ORF">Rhopal_005908-T1</name>
</gene>
<evidence type="ECO:0008006" key="5">
    <source>
        <dbReference type="Google" id="ProtNLM"/>
    </source>
</evidence>
<accession>A0AAV5GRM8</accession>
<evidence type="ECO:0000256" key="1">
    <source>
        <dbReference type="SAM" id="MobiDB-lite"/>
    </source>
</evidence>
<comment type="caution">
    <text evidence="3">The sequence shown here is derived from an EMBL/GenBank/DDBJ whole genome shotgun (WGS) entry which is preliminary data.</text>
</comment>
<feature type="compositionally biased region" description="Basic residues" evidence="1">
    <location>
        <begin position="515"/>
        <end position="526"/>
    </location>
</feature>
<dbReference type="AlphaFoldDB" id="A0AAV5GRM8"/>
<dbReference type="InterPro" id="IPR009078">
    <property type="entry name" value="Ferritin-like_SF"/>
</dbReference>
<dbReference type="PANTHER" id="PTHR31694:SF26">
    <property type="entry name" value="OS05G0151100 PROTEIN"/>
    <property type="match status" value="1"/>
</dbReference>
<evidence type="ECO:0000313" key="4">
    <source>
        <dbReference type="Proteomes" id="UP001342314"/>
    </source>
</evidence>
<organism evidence="3 4">
    <name type="scientific">Rhodotorula paludigena</name>
    <dbReference type="NCBI Taxonomy" id="86838"/>
    <lineage>
        <taxon>Eukaryota</taxon>
        <taxon>Fungi</taxon>
        <taxon>Dikarya</taxon>
        <taxon>Basidiomycota</taxon>
        <taxon>Pucciniomycotina</taxon>
        <taxon>Microbotryomycetes</taxon>
        <taxon>Sporidiobolales</taxon>
        <taxon>Sporidiobolaceae</taxon>
        <taxon>Rhodotorula</taxon>
    </lineage>
</organism>
<proteinExistence type="predicted"/>
<dbReference type="EMBL" id="BQKY01000012">
    <property type="protein sequence ID" value="GJN92868.1"/>
    <property type="molecule type" value="Genomic_DNA"/>
</dbReference>
<reference evidence="3 4" key="1">
    <citation type="submission" date="2021-12" db="EMBL/GenBank/DDBJ databases">
        <title>High titer production of polyol ester of fatty acids by Rhodotorula paludigena BS15 towards product separation-free biomass refinery.</title>
        <authorList>
            <person name="Mano J."/>
            <person name="Ono H."/>
            <person name="Tanaka T."/>
            <person name="Naito K."/>
            <person name="Sushida H."/>
            <person name="Ike M."/>
            <person name="Tokuyasu K."/>
            <person name="Kitaoka M."/>
        </authorList>
    </citation>
    <scope>NUCLEOTIDE SEQUENCE [LARGE SCALE GENOMIC DNA]</scope>
    <source>
        <strain evidence="3 4">BS15</strain>
    </source>
</reference>
<keyword evidence="4" id="KW-1185">Reference proteome</keyword>
<dbReference type="PANTHER" id="PTHR31694">
    <property type="entry name" value="DESICCATION-LIKE PROTEIN"/>
    <property type="match status" value="1"/>
</dbReference>
<dbReference type="Pfam" id="PF13668">
    <property type="entry name" value="Ferritin_2"/>
    <property type="match status" value="1"/>
</dbReference>
<feature type="signal peptide" evidence="2">
    <location>
        <begin position="1"/>
        <end position="20"/>
    </location>
</feature>
<keyword evidence="2" id="KW-0732">Signal</keyword>
<evidence type="ECO:0000256" key="2">
    <source>
        <dbReference type="SAM" id="SignalP"/>
    </source>
</evidence>
<dbReference type="CDD" id="cd00657">
    <property type="entry name" value="Ferritin_like"/>
    <property type="match status" value="1"/>
</dbReference>
<sequence>MITFKHVLFCTSTCTALVASISRNGFVVKHRQGRQLPPPVGDAAASLLSSSMTPSLVTMPVAVATYESSATMSEPSVVSASETALFNASSTTSLTSFASLTTSSAASTRTGSSHSTTAFVNATNAGNVTDTAATAPPDGDLDLTVLNLAFVLENLEASFYSQALQRFSLEVIIQAGLSPIHAAIVIEQITVIQADEQSHVSLLAETIVALGGEPFTGCGFAFDSALADPATFLGTARTLEAVGVSAYLGAANLISDPSLLTAAASIVTLEARHQSLLNVLNGGSYSAQAFDLALPPQAVLSLASGFLTGCQPTNAALTVVNEATGQNAYTAGSKLGFSMRAEADMSALTCQMLIGGEAVALTLPADNCTVPAGVDGPVAVYLTNASTPLAVNVIIQAQTTIVAGPGFIFVDSQVSILASVLSPFFKQAAQSPEGGRAFEVASPVNVEPSSAAVGAATEVTTELASAARTSASTELAASTASVDTGASSSSSSMVTVADSAADMASAAPYKMVKRHLRRERRGTNRLRARDPLPTIQESLRQKAS</sequence>
<feature type="region of interest" description="Disordered" evidence="1">
    <location>
        <begin position="515"/>
        <end position="544"/>
    </location>
</feature>
<dbReference type="Proteomes" id="UP001342314">
    <property type="component" value="Unassembled WGS sequence"/>
</dbReference>
<name>A0AAV5GRM8_9BASI</name>
<dbReference type="InterPro" id="IPR052965">
    <property type="entry name" value="Pigment-catalase-like"/>
</dbReference>
<protein>
    <recommendedName>
        <fullName evidence="5">Ferritin-like domain-containing protein</fullName>
    </recommendedName>
</protein>